<dbReference type="GO" id="GO:0003677">
    <property type="term" value="F:DNA binding"/>
    <property type="evidence" value="ECO:0007669"/>
    <property type="project" value="UniProtKB-KW"/>
</dbReference>
<evidence type="ECO:0000256" key="14">
    <source>
        <dbReference type="ARBA" id="ARBA00023242"/>
    </source>
</evidence>
<feature type="region of interest" description="Disordered" evidence="16">
    <location>
        <begin position="54"/>
        <end position="77"/>
    </location>
</feature>
<evidence type="ECO:0000256" key="6">
    <source>
        <dbReference type="ARBA" id="ARBA00022741"/>
    </source>
</evidence>
<dbReference type="PROSITE" id="PS51192">
    <property type="entry name" value="HELICASE_ATP_BIND_1"/>
    <property type="match status" value="1"/>
</dbReference>
<keyword evidence="13" id="KW-0234">DNA repair</keyword>
<dbReference type="CDD" id="cd18793">
    <property type="entry name" value="SF2_C_SNF"/>
    <property type="match status" value="1"/>
</dbReference>
<accession>A0A376BAF3</accession>
<evidence type="ECO:0000256" key="13">
    <source>
        <dbReference type="ARBA" id="ARBA00023204"/>
    </source>
</evidence>
<dbReference type="InterPro" id="IPR000330">
    <property type="entry name" value="SNF2_N"/>
</dbReference>
<comment type="subcellular location">
    <subcellularLocation>
        <location evidence="2">Chromosome</location>
    </subcellularLocation>
    <subcellularLocation>
        <location evidence="1">Nucleus</location>
    </subcellularLocation>
</comment>
<evidence type="ECO:0000256" key="1">
    <source>
        <dbReference type="ARBA" id="ARBA00004123"/>
    </source>
</evidence>
<gene>
    <name evidence="20" type="ORF">SCODWIG_03426</name>
</gene>
<dbReference type="GO" id="GO:0016787">
    <property type="term" value="F:hydrolase activity"/>
    <property type="evidence" value="ECO:0007669"/>
    <property type="project" value="UniProtKB-KW"/>
</dbReference>
<dbReference type="PROSITE" id="PS51140">
    <property type="entry name" value="CUE"/>
    <property type="match status" value="1"/>
</dbReference>
<dbReference type="OrthoDB" id="5857104at2759"/>
<evidence type="ECO:0000256" key="3">
    <source>
        <dbReference type="ARBA" id="ARBA00007025"/>
    </source>
</evidence>
<dbReference type="PROSITE" id="PS51194">
    <property type="entry name" value="HELICASE_CTER"/>
    <property type="match status" value="1"/>
</dbReference>
<dbReference type="Proteomes" id="UP000262825">
    <property type="component" value="Unassembled WGS sequence"/>
</dbReference>
<dbReference type="SUPFAM" id="SSF52540">
    <property type="entry name" value="P-loop containing nucleoside triphosphate hydrolases"/>
    <property type="match status" value="2"/>
</dbReference>
<keyword evidence="8" id="KW-0378">Hydrolase</keyword>
<feature type="domain" description="CUE" evidence="17">
    <location>
        <begin position="78"/>
        <end position="122"/>
    </location>
</feature>
<feature type="region of interest" description="Disordered" evidence="16">
    <location>
        <begin position="513"/>
        <end position="570"/>
    </location>
</feature>
<dbReference type="GO" id="GO:0043130">
    <property type="term" value="F:ubiquitin binding"/>
    <property type="evidence" value="ECO:0007669"/>
    <property type="project" value="InterPro"/>
</dbReference>
<keyword evidence="11" id="KW-0156">Chromatin regulator</keyword>
<dbReference type="Pfam" id="PF00271">
    <property type="entry name" value="Helicase_C"/>
    <property type="match status" value="1"/>
</dbReference>
<dbReference type="EC" id="3.6.4.12" evidence="4"/>
<dbReference type="AlphaFoldDB" id="A0A376BAF3"/>
<evidence type="ECO:0000256" key="16">
    <source>
        <dbReference type="SAM" id="MobiDB-lite"/>
    </source>
</evidence>
<feature type="domain" description="Helicase C-terminal" evidence="19">
    <location>
        <begin position="987"/>
        <end position="1139"/>
    </location>
</feature>
<keyword evidence="6" id="KW-0547">Nucleotide-binding</keyword>
<keyword evidence="10" id="KW-0067">ATP-binding</keyword>
<dbReference type="InterPro" id="IPR003892">
    <property type="entry name" value="CUE"/>
</dbReference>
<evidence type="ECO:0000259" key="17">
    <source>
        <dbReference type="PROSITE" id="PS51140"/>
    </source>
</evidence>
<dbReference type="VEuPathDB" id="FungiDB:SCODWIG_03426"/>
<comment type="catalytic activity">
    <reaction evidence="15">
        <text>ATP + H2O = ADP + phosphate + H(+)</text>
        <dbReference type="Rhea" id="RHEA:13065"/>
        <dbReference type="ChEBI" id="CHEBI:15377"/>
        <dbReference type="ChEBI" id="CHEBI:15378"/>
        <dbReference type="ChEBI" id="CHEBI:30616"/>
        <dbReference type="ChEBI" id="CHEBI:43474"/>
        <dbReference type="ChEBI" id="CHEBI:456216"/>
        <dbReference type="EC" id="3.6.4.12"/>
    </reaction>
    <physiologicalReaction direction="left-to-right" evidence="15">
        <dbReference type="Rhea" id="RHEA:13066"/>
    </physiologicalReaction>
</comment>
<evidence type="ECO:0000256" key="11">
    <source>
        <dbReference type="ARBA" id="ARBA00022853"/>
    </source>
</evidence>
<sequence length="1182" mass="136509">MSKYTHLNYDNDSDDDDDLLSSPLISRTSPPKKSLSDKFAYLPSSIKSYSKINTSSPIKEKGNDPSKTTISNNNKTSSSDQELLQLRNEFPDIIVTLIKAVYANAGYSIDLARSRLKALGRTRTTRLSTLGNSDDKYGVNEKNFVKHRLNRPPYQIMHHDSDDKKNSSVLSSKKSSKVELNKNNKLSIYERYALDRNNVSSTSSLSRRRVDLSKIYQKEKKKMGIPDFEDISDDSDDNILKLIPANQRKKKKKRLIRKDELDKKKKIRIVNYDDDDDEREEEEEAKFTDDEEEIRAKRRKRRFKEEDNFEMDDDINDEEYGDNSSNIKEERTADNILSFLNTADERELAEIANIHINQARKIVEQRPFNDLEKFKKMDFPVSCNTTTTRGKKSRNTTKHDGEKFLDRASQTIQGYDAIESLISTCNVYGTTISKEIKKWGVDINVNKNSAKITMDSSKTAEVTDNNDDVIGLDFTVVNKQVTTSTNSDGSESKHFELKDNDEKQKIVADVIDLEESEEGEEGEEGEENESEKTEKDLGDEYDEDEDDDDYNEEGEEEEYDEDDDDYFANKQHIKNNKRRNKMRDFTVRKKHTSIEFYNQNPKLLNRSVQLKDYQISGINWLYLLYQNNMSCILADEMGLGKTCQVISFLAYLSQNSYNGPHLIVVPSSTLENWLREFEKFCPKLRVRPYYGSLVEREELREVLADTNQYDVLVTTYNLASGNKYDQKFLTSRNFDVVVYDEGHMLKNSMSERFMKLMKLKAHFRLLLTGTPLQNNLRELMSLLEFIMPQLFVSKKDVLSTVFKHKTTTKDAGYNPLLAQKAIDKAKIMMKPFILRRRKEQVLKHLPPKNMHLVYCEMTHSQQLVYSKIVGAISETNNNITNSSNNNKKINNVINKKDNNNYIMELRKAAIHPLLFRHLYSDKIIDVMSDLILDEPQYRVDGNKQYIEEDMSVMDDWELNQLCENFPKTLGCHRLKNREWMDSGKIEELTRLLKNIIEEKHEKVLIFSLFTEVLSILEAVLTTLNYKFLRLDGSTQVNDRQLLIDKFYEDNSIPIFLLSTKAGGFGINLVVANNVIIFDQSFNPHDDKQAADRAHRVGQTKVVNVYTLISRNTIEEKIYQLAENKLALDSSMSGNNTSVALTTKIIDGVNKNTNEKDEIENKIDNILENIISKGEINDGNNNG</sequence>
<keyword evidence="14" id="KW-0539">Nucleus</keyword>
<dbReference type="GO" id="GO:0005694">
    <property type="term" value="C:chromosome"/>
    <property type="evidence" value="ECO:0007669"/>
    <property type="project" value="UniProtKB-SubCell"/>
</dbReference>
<dbReference type="InterPro" id="IPR049730">
    <property type="entry name" value="SNF2/RAD54-like_C"/>
</dbReference>
<dbReference type="GO" id="GO:0006281">
    <property type="term" value="P:DNA repair"/>
    <property type="evidence" value="ECO:0007669"/>
    <property type="project" value="UniProtKB-KW"/>
</dbReference>
<feature type="region of interest" description="Disordered" evidence="16">
    <location>
        <begin position="1"/>
        <end position="36"/>
    </location>
</feature>
<dbReference type="SMART" id="SM00487">
    <property type="entry name" value="DEXDc"/>
    <property type="match status" value="1"/>
</dbReference>
<evidence type="ECO:0000313" key="20">
    <source>
        <dbReference type="EMBL" id="SSD61665.1"/>
    </source>
</evidence>
<evidence type="ECO:0000256" key="10">
    <source>
        <dbReference type="ARBA" id="ARBA00022840"/>
    </source>
</evidence>
<evidence type="ECO:0000259" key="18">
    <source>
        <dbReference type="PROSITE" id="PS51192"/>
    </source>
</evidence>
<dbReference type="InterPro" id="IPR027417">
    <property type="entry name" value="P-loop_NTPase"/>
</dbReference>
<dbReference type="Gene3D" id="3.40.50.300">
    <property type="entry name" value="P-loop containing nucleotide triphosphate hydrolases"/>
    <property type="match status" value="1"/>
</dbReference>
<dbReference type="FunFam" id="3.40.50.10810:FF:000014">
    <property type="entry name" value="SWI/SNF-related matrix-associated actin-dependent regulator of chromatin subfamily A containing DEAD/H box 1"/>
    <property type="match status" value="1"/>
</dbReference>
<dbReference type="InterPro" id="IPR001650">
    <property type="entry name" value="Helicase_C-like"/>
</dbReference>
<evidence type="ECO:0000256" key="7">
    <source>
        <dbReference type="ARBA" id="ARBA00022763"/>
    </source>
</evidence>
<evidence type="ECO:0000256" key="5">
    <source>
        <dbReference type="ARBA" id="ARBA00022454"/>
    </source>
</evidence>
<dbReference type="InterPro" id="IPR038718">
    <property type="entry name" value="SNF2-like_sf"/>
</dbReference>
<evidence type="ECO:0000256" key="9">
    <source>
        <dbReference type="ARBA" id="ARBA00022806"/>
    </source>
</evidence>
<evidence type="ECO:0000256" key="15">
    <source>
        <dbReference type="ARBA" id="ARBA00048432"/>
    </source>
</evidence>
<feature type="compositionally biased region" description="Acidic residues" evidence="16">
    <location>
        <begin position="513"/>
        <end position="529"/>
    </location>
</feature>
<feature type="compositionally biased region" description="Acidic residues" evidence="16">
    <location>
        <begin position="539"/>
        <end position="566"/>
    </location>
</feature>
<dbReference type="Pfam" id="PF00176">
    <property type="entry name" value="SNF2-rel_dom"/>
    <property type="match status" value="1"/>
</dbReference>
<evidence type="ECO:0000256" key="2">
    <source>
        <dbReference type="ARBA" id="ARBA00004286"/>
    </source>
</evidence>
<organism evidence="20 21">
    <name type="scientific">Saccharomycodes ludwigii</name>
    <dbReference type="NCBI Taxonomy" id="36035"/>
    <lineage>
        <taxon>Eukaryota</taxon>
        <taxon>Fungi</taxon>
        <taxon>Dikarya</taxon>
        <taxon>Ascomycota</taxon>
        <taxon>Saccharomycotina</taxon>
        <taxon>Saccharomycetes</taxon>
        <taxon>Saccharomycodales</taxon>
        <taxon>Saccharomycodaceae</taxon>
        <taxon>Saccharomycodes</taxon>
    </lineage>
</organism>
<dbReference type="InterPro" id="IPR014001">
    <property type="entry name" value="Helicase_ATP-bd"/>
</dbReference>
<dbReference type="GO" id="GO:0140658">
    <property type="term" value="F:ATP-dependent chromatin remodeler activity"/>
    <property type="evidence" value="ECO:0007669"/>
    <property type="project" value="UniProtKB-ARBA"/>
</dbReference>
<comment type="similarity">
    <text evidence="3">Belongs to the SNF2/RAD54 helicase family.</text>
</comment>
<feature type="compositionally biased region" description="Basic and acidic residues" evidence="16">
    <location>
        <begin position="157"/>
        <end position="166"/>
    </location>
</feature>
<keyword evidence="9 20" id="KW-0347">Helicase</keyword>
<protein>
    <recommendedName>
        <fullName evidence="4">DNA helicase</fullName>
        <ecNumber evidence="4">3.6.4.12</ecNumber>
    </recommendedName>
</protein>
<feature type="compositionally biased region" description="Low complexity" evidence="16">
    <location>
        <begin position="66"/>
        <end position="77"/>
    </location>
</feature>
<dbReference type="SMART" id="SM00490">
    <property type="entry name" value="HELICc"/>
    <property type="match status" value="1"/>
</dbReference>
<evidence type="ECO:0000259" key="19">
    <source>
        <dbReference type="PROSITE" id="PS51194"/>
    </source>
</evidence>
<dbReference type="GO" id="GO:0003678">
    <property type="term" value="F:DNA helicase activity"/>
    <property type="evidence" value="ECO:0007669"/>
    <property type="project" value="UniProtKB-EC"/>
</dbReference>
<dbReference type="FunFam" id="3.40.50.300:FF:002378">
    <property type="entry name" value="ATP-dependent helicase FUN30"/>
    <property type="match status" value="1"/>
</dbReference>
<name>A0A376BAF3_9ASCO</name>
<feature type="region of interest" description="Disordered" evidence="16">
    <location>
        <begin position="151"/>
        <end position="178"/>
    </location>
</feature>
<keyword evidence="5" id="KW-0158">Chromosome</keyword>
<keyword evidence="7" id="KW-0227">DNA damage</keyword>
<dbReference type="GO" id="GO:0005524">
    <property type="term" value="F:ATP binding"/>
    <property type="evidence" value="ECO:0007669"/>
    <property type="project" value="UniProtKB-KW"/>
</dbReference>
<evidence type="ECO:0000256" key="4">
    <source>
        <dbReference type="ARBA" id="ARBA00012551"/>
    </source>
</evidence>
<dbReference type="EMBL" id="UFAJ01000820">
    <property type="protein sequence ID" value="SSD61665.1"/>
    <property type="molecule type" value="Genomic_DNA"/>
</dbReference>
<feature type="domain" description="Helicase ATP-binding" evidence="18">
    <location>
        <begin position="622"/>
        <end position="789"/>
    </location>
</feature>
<dbReference type="GO" id="GO:0005634">
    <property type="term" value="C:nucleus"/>
    <property type="evidence" value="ECO:0007669"/>
    <property type="project" value="UniProtKB-SubCell"/>
</dbReference>
<evidence type="ECO:0000256" key="12">
    <source>
        <dbReference type="ARBA" id="ARBA00023125"/>
    </source>
</evidence>
<evidence type="ECO:0000313" key="21">
    <source>
        <dbReference type="Proteomes" id="UP000262825"/>
    </source>
</evidence>
<dbReference type="CDD" id="cd17998">
    <property type="entry name" value="DEXHc_SMARCAD1"/>
    <property type="match status" value="1"/>
</dbReference>
<dbReference type="Gene3D" id="3.40.50.10810">
    <property type="entry name" value="Tandem AAA-ATPase domain"/>
    <property type="match status" value="1"/>
</dbReference>
<dbReference type="PANTHER" id="PTHR10799">
    <property type="entry name" value="SNF2/RAD54 HELICASE FAMILY"/>
    <property type="match status" value="1"/>
</dbReference>
<keyword evidence="12" id="KW-0238">DNA-binding</keyword>
<keyword evidence="21" id="KW-1185">Reference proteome</keyword>
<reference evidence="21" key="1">
    <citation type="submission" date="2018-06" db="EMBL/GenBank/DDBJ databases">
        <authorList>
            <person name="Guldener U."/>
        </authorList>
    </citation>
    <scope>NUCLEOTIDE SEQUENCE [LARGE SCALE GENOMIC DNA]</scope>
    <source>
        <strain evidence="21">UTAD17</strain>
    </source>
</reference>
<evidence type="ECO:0000256" key="8">
    <source>
        <dbReference type="ARBA" id="ARBA00022801"/>
    </source>
</evidence>
<proteinExistence type="inferred from homology"/>